<protein>
    <submittedName>
        <fullName evidence="1">Uncharacterized protein</fullName>
    </submittedName>
</protein>
<sequence length="219" mass="25067">MAPLSGVPKWALVNYLVKNMGDKSLQIVEVDDIKNFNPLTFAPDRKDPKIFLFSVALLNNHKEKVYHAAERLRESGADDIINERDGEVPPNKKLKVQDRDNCAAEKEPLISGDDGCDYEVEESSSPPRLNSAASDEDEQSSKKRRKRPNKKKRKESSKTSPDSDDDMPYVERKMKPKRQSFISSDFDEDVDKTKKNKKTKKGKVQNESVRTIWFLPQKI</sequence>
<accession>A0ACC2Q1J1</accession>
<evidence type="ECO:0000313" key="1">
    <source>
        <dbReference type="EMBL" id="KAJ8687930.1"/>
    </source>
</evidence>
<dbReference type="Proteomes" id="UP001239111">
    <property type="component" value="Chromosome 1"/>
</dbReference>
<keyword evidence="2" id="KW-1185">Reference proteome</keyword>
<dbReference type="EMBL" id="CM056741">
    <property type="protein sequence ID" value="KAJ8687930.1"/>
    <property type="molecule type" value="Genomic_DNA"/>
</dbReference>
<proteinExistence type="predicted"/>
<organism evidence="1 2">
    <name type="scientific">Eretmocerus hayati</name>
    <dbReference type="NCBI Taxonomy" id="131215"/>
    <lineage>
        <taxon>Eukaryota</taxon>
        <taxon>Metazoa</taxon>
        <taxon>Ecdysozoa</taxon>
        <taxon>Arthropoda</taxon>
        <taxon>Hexapoda</taxon>
        <taxon>Insecta</taxon>
        <taxon>Pterygota</taxon>
        <taxon>Neoptera</taxon>
        <taxon>Endopterygota</taxon>
        <taxon>Hymenoptera</taxon>
        <taxon>Apocrita</taxon>
        <taxon>Proctotrupomorpha</taxon>
        <taxon>Chalcidoidea</taxon>
        <taxon>Aphelinidae</taxon>
        <taxon>Aphelininae</taxon>
        <taxon>Eretmocerus</taxon>
    </lineage>
</organism>
<comment type="caution">
    <text evidence="1">The sequence shown here is derived from an EMBL/GenBank/DDBJ whole genome shotgun (WGS) entry which is preliminary data.</text>
</comment>
<name>A0ACC2Q1J1_9HYME</name>
<reference evidence="1" key="1">
    <citation type="submission" date="2023-04" db="EMBL/GenBank/DDBJ databases">
        <title>A chromosome-level genome assembly of the parasitoid wasp Eretmocerus hayati.</title>
        <authorList>
            <person name="Zhong Y."/>
            <person name="Liu S."/>
            <person name="Liu Y."/>
        </authorList>
    </citation>
    <scope>NUCLEOTIDE SEQUENCE</scope>
    <source>
        <strain evidence="1">ZJU_SS_LIU_2023</strain>
    </source>
</reference>
<gene>
    <name evidence="1" type="ORF">QAD02_023725</name>
</gene>
<evidence type="ECO:0000313" key="2">
    <source>
        <dbReference type="Proteomes" id="UP001239111"/>
    </source>
</evidence>